<evidence type="ECO:0000313" key="3">
    <source>
        <dbReference type="Proteomes" id="UP001578633"/>
    </source>
</evidence>
<sequence>MDGQSILDEYTADYNEAWEAYKADRLEECESKLRELLDDVNIPSYHRIKSMVLLGSIQGDWWEAYDYYLAATAQWKVIRGWHPEGDSEADEPLADLRESLEDLDRVLKEENPDEYSRFDPALRIVAEDDTRVEDAAVEEAREWLGDMDIDDDDEDEHSDMVADTVRSVKSEADKVQTPNTPVKKETGNSR</sequence>
<dbReference type="EMBL" id="JBHGVX010000004">
    <property type="protein sequence ID" value="KAL1796478.1"/>
    <property type="molecule type" value="Genomic_DNA"/>
</dbReference>
<evidence type="ECO:0000256" key="1">
    <source>
        <dbReference type="SAM" id="MobiDB-lite"/>
    </source>
</evidence>
<name>A0ABR3UJ33_9PLEO</name>
<evidence type="ECO:0000313" key="2">
    <source>
        <dbReference type="EMBL" id="KAL1796478.1"/>
    </source>
</evidence>
<protein>
    <submittedName>
        <fullName evidence="2">Uncharacterized protein</fullName>
    </submittedName>
</protein>
<organism evidence="2 3">
    <name type="scientific">Alternaria dauci</name>
    <dbReference type="NCBI Taxonomy" id="48095"/>
    <lineage>
        <taxon>Eukaryota</taxon>
        <taxon>Fungi</taxon>
        <taxon>Dikarya</taxon>
        <taxon>Ascomycota</taxon>
        <taxon>Pezizomycotina</taxon>
        <taxon>Dothideomycetes</taxon>
        <taxon>Pleosporomycetidae</taxon>
        <taxon>Pleosporales</taxon>
        <taxon>Pleosporineae</taxon>
        <taxon>Pleosporaceae</taxon>
        <taxon>Alternaria</taxon>
        <taxon>Alternaria sect. Porri</taxon>
    </lineage>
</organism>
<feature type="region of interest" description="Disordered" evidence="1">
    <location>
        <begin position="143"/>
        <end position="190"/>
    </location>
</feature>
<reference evidence="2 3" key="1">
    <citation type="submission" date="2024-09" db="EMBL/GenBank/DDBJ databases">
        <title>T2T genomes of carrot and Alternaria dauci and their utility for understanding host-pathogen interaction during carrot leaf blight disease.</title>
        <authorList>
            <person name="Liu W."/>
            <person name="Xu S."/>
            <person name="Ou C."/>
            <person name="Liu X."/>
            <person name="Zhuang F."/>
            <person name="Deng X.W."/>
        </authorList>
    </citation>
    <scope>NUCLEOTIDE SEQUENCE [LARGE SCALE GENOMIC DNA]</scope>
    <source>
        <strain evidence="2 3">A2016</strain>
    </source>
</reference>
<dbReference type="GeneID" id="96085340"/>
<dbReference type="Proteomes" id="UP001578633">
    <property type="component" value="Chromosome 4"/>
</dbReference>
<keyword evidence="3" id="KW-1185">Reference proteome</keyword>
<gene>
    <name evidence="2" type="ORF">ACET3X_005018</name>
</gene>
<feature type="compositionally biased region" description="Acidic residues" evidence="1">
    <location>
        <begin position="145"/>
        <end position="157"/>
    </location>
</feature>
<accession>A0ABR3UJ33</accession>
<dbReference type="RefSeq" id="XP_069307062.1">
    <property type="nucleotide sequence ID" value="XM_069451177.1"/>
</dbReference>
<proteinExistence type="predicted"/>
<comment type="caution">
    <text evidence="2">The sequence shown here is derived from an EMBL/GenBank/DDBJ whole genome shotgun (WGS) entry which is preliminary data.</text>
</comment>